<reference evidence="1 2" key="1">
    <citation type="submission" date="2020-08" db="EMBL/GenBank/DDBJ databases">
        <authorList>
            <person name="Koutsovoulos G."/>
            <person name="Danchin GJ E."/>
        </authorList>
    </citation>
    <scope>NUCLEOTIDE SEQUENCE [LARGE SCALE GENOMIC DNA]</scope>
</reference>
<dbReference type="AlphaFoldDB" id="A0A6V7WNP7"/>
<protein>
    <submittedName>
        <fullName evidence="1">Uncharacterized protein</fullName>
    </submittedName>
</protein>
<evidence type="ECO:0000313" key="1">
    <source>
        <dbReference type="EMBL" id="CAD2188607.1"/>
    </source>
</evidence>
<gene>
    <name evidence="1" type="ORF">MENT_LOCUS41266</name>
</gene>
<accession>A0A6V7WNP7</accession>
<comment type="caution">
    <text evidence="1">The sequence shown here is derived from an EMBL/GenBank/DDBJ whole genome shotgun (WGS) entry which is preliminary data.</text>
</comment>
<organism evidence="1 2">
    <name type="scientific">Meloidogyne enterolobii</name>
    <name type="common">Root-knot nematode worm</name>
    <name type="synonym">Meloidogyne mayaguensis</name>
    <dbReference type="NCBI Taxonomy" id="390850"/>
    <lineage>
        <taxon>Eukaryota</taxon>
        <taxon>Metazoa</taxon>
        <taxon>Ecdysozoa</taxon>
        <taxon>Nematoda</taxon>
        <taxon>Chromadorea</taxon>
        <taxon>Rhabditida</taxon>
        <taxon>Tylenchina</taxon>
        <taxon>Tylenchomorpha</taxon>
        <taxon>Tylenchoidea</taxon>
        <taxon>Meloidogynidae</taxon>
        <taxon>Meloidogyninae</taxon>
        <taxon>Meloidogyne</taxon>
    </lineage>
</organism>
<name>A0A6V7WNP7_MELEN</name>
<proteinExistence type="predicted"/>
<dbReference type="EMBL" id="CAJEWN010000702">
    <property type="protein sequence ID" value="CAD2188607.1"/>
    <property type="molecule type" value="Genomic_DNA"/>
</dbReference>
<evidence type="ECO:0000313" key="2">
    <source>
        <dbReference type="Proteomes" id="UP000580250"/>
    </source>
</evidence>
<sequence length="162" mass="18851">MENEVYNNDNEEEKRFLDEEFVEEDWQLKIPRESSPPKTFFEKEKRLAAQNKRSTKPKIIYSSSSMLKYPSSSSKSFYQQLEPWKLSMAPNLFPTPISPQPLTPLDNQRLFNEGEEEEDLLIQHRNTSPVHVDALRDLTITMLGPAVGGYFLIKLFFGNFVC</sequence>
<dbReference type="Proteomes" id="UP000580250">
    <property type="component" value="Unassembled WGS sequence"/>
</dbReference>